<dbReference type="OrthoDB" id="9763001at2"/>
<evidence type="ECO:0000313" key="2">
    <source>
        <dbReference type="EMBL" id="QDV06519.1"/>
    </source>
</evidence>
<comment type="subunit">
    <text evidence="1">Homodimer.</text>
</comment>
<dbReference type="HAMAP" id="MF_01221">
    <property type="entry name" value="UPF0210"/>
    <property type="match status" value="1"/>
</dbReference>
<dbReference type="NCBIfam" id="NF003700">
    <property type="entry name" value="PRK05313.1"/>
    <property type="match status" value="1"/>
</dbReference>
<protein>
    <recommendedName>
        <fullName evidence="1">UPF0210 protein Poly30_20290</fullName>
    </recommendedName>
</protein>
<reference evidence="2 3" key="1">
    <citation type="submission" date="2019-02" db="EMBL/GenBank/DDBJ databases">
        <title>Deep-cultivation of Planctomycetes and their phenomic and genomic characterization uncovers novel biology.</title>
        <authorList>
            <person name="Wiegand S."/>
            <person name="Jogler M."/>
            <person name="Boedeker C."/>
            <person name="Pinto D."/>
            <person name="Vollmers J."/>
            <person name="Rivas-Marin E."/>
            <person name="Kohn T."/>
            <person name="Peeters S.H."/>
            <person name="Heuer A."/>
            <person name="Rast P."/>
            <person name="Oberbeckmann S."/>
            <person name="Bunk B."/>
            <person name="Jeske O."/>
            <person name="Meyerdierks A."/>
            <person name="Storesund J.E."/>
            <person name="Kallscheuer N."/>
            <person name="Luecker S."/>
            <person name="Lage O.M."/>
            <person name="Pohl T."/>
            <person name="Merkel B.J."/>
            <person name="Hornburger P."/>
            <person name="Mueller R.-W."/>
            <person name="Bruemmer F."/>
            <person name="Labrenz M."/>
            <person name="Spormann A.M."/>
            <person name="Op den Camp H."/>
            <person name="Overmann J."/>
            <person name="Amann R."/>
            <person name="Jetten M.S.M."/>
            <person name="Mascher T."/>
            <person name="Medema M.H."/>
            <person name="Devos D.P."/>
            <person name="Kaster A.-K."/>
            <person name="Ovreas L."/>
            <person name="Rohde M."/>
            <person name="Galperin M.Y."/>
            <person name="Jogler C."/>
        </authorList>
    </citation>
    <scope>NUCLEOTIDE SEQUENCE [LARGE SCALE GENOMIC DNA]</scope>
    <source>
        <strain evidence="2 3">Poly30</strain>
    </source>
</reference>
<evidence type="ECO:0000313" key="3">
    <source>
        <dbReference type="Proteomes" id="UP000320390"/>
    </source>
</evidence>
<dbReference type="PANTHER" id="PTHR37560:SF1">
    <property type="entry name" value="UPF0210 PROTEIN MJ1665"/>
    <property type="match status" value="1"/>
</dbReference>
<dbReference type="Pfam" id="PF05167">
    <property type="entry name" value="DUF711"/>
    <property type="match status" value="1"/>
</dbReference>
<dbReference type="EMBL" id="CP036434">
    <property type="protein sequence ID" value="QDV06519.1"/>
    <property type="molecule type" value="Genomic_DNA"/>
</dbReference>
<sequence length="454" mass="46881">MPFTDQEILETVRMFELETFDIRTTTLGISLMDCADPDLESSAEKVYAKIVHHGRRLVEVGKSIEADFGVPIINKRVATTPIALVAAACGSKDLVPFARAMDAAAAEIGIDYIGGFTAYVHKGFTRADEALFLSIPEALAETKRVCASVSLATTKAGINMDAVAKFADVVLKTAALTASEGGLGCAKLVCFSNPVEDNPFIAGAHLGIGEGETVLNVGVSGPGVVRSALERLGPDASLLAVAETIKRTAFKITRMGELVGREAARRLGTVFGIVDVSLAPTPAVGDSVADILELIGVERTGAPGTTAALALLTDAVKKGGAMASSSVGGLSGAFIPVSEDQGMIDAVACGALSLAKLEAMTTVCSVGLDMVAVPGDITASKLSGIIADEMAIGMVNQKTTAVRAIPVPGKGPGEKHDWGGLLGTAIVQDPGAFDCEVMWRRGGRIPAPLQSYRN</sequence>
<comment type="similarity">
    <text evidence="1">Belongs to the UPF0210 family.</text>
</comment>
<proteinExistence type="inferred from homology"/>
<dbReference type="PANTHER" id="PTHR37560">
    <property type="entry name" value="UPF0210 PROTEIN SPR0218"/>
    <property type="match status" value="1"/>
</dbReference>
<dbReference type="InterPro" id="IPR007841">
    <property type="entry name" value="UPF0210"/>
</dbReference>
<dbReference type="SUPFAM" id="SSF51998">
    <property type="entry name" value="PFL-like glycyl radical enzymes"/>
    <property type="match status" value="1"/>
</dbReference>
<dbReference type="CDD" id="cd08025">
    <property type="entry name" value="RNR_PFL_like_DUF711"/>
    <property type="match status" value="1"/>
</dbReference>
<keyword evidence="3" id="KW-1185">Reference proteome</keyword>
<organism evidence="2 3">
    <name type="scientific">Saltatorellus ferox</name>
    <dbReference type="NCBI Taxonomy" id="2528018"/>
    <lineage>
        <taxon>Bacteria</taxon>
        <taxon>Pseudomonadati</taxon>
        <taxon>Planctomycetota</taxon>
        <taxon>Planctomycetia</taxon>
        <taxon>Planctomycetia incertae sedis</taxon>
        <taxon>Saltatorellus</taxon>
    </lineage>
</organism>
<evidence type="ECO:0000256" key="1">
    <source>
        <dbReference type="HAMAP-Rule" id="MF_01221"/>
    </source>
</evidence>
<accession>A0A518ER05</accession>
<dbReference type="Proteomes" id="UP000320390">
    <property type="component" value="Chromosome"/>
</dbReference>
<dbReference type="Gene3D" id="3.20.70.20">
    <property type="match status" value="1"/>
</dbReference>
<gene>
    <name evidence="2" type="ORF">Poly30_20290</name>
</gene>
<dbReference type="RefSeq" id="WP_145196769.1">
    <property type="nucleotide sequence ID" value="NZ_CP036434.1"/>
</dbReference>
<dbReference type="AlphaFoldDB" id="A0A518ER05"/>
<name>A0A518ER05_9BACT</name>